<dbReference type="SUPFAM" id="SSF51206">
    <property type="entry name" value="cAMP-binding domain-like"/>
    <property type="match status" value="1"/>
</dbReference>
<dbReference type="GO" id="GO:0004862">
    <property type="term" value="F:cAMP-dependent protein kinase inhibitor activity"/>
    <property type="evidence" value="ECO:0007669"/>
    <property type="project" value="TreeGrafter"/>
</dbReference>
<dbReference type="SMART" id="SM00100">
    <property type="entry name" value="cNMP"/>
    <property type="match status" value="1"/>
</dbReference>
<dbReference type="Pfam" id="PF00027">
    <property type="entry name" value="cNMP_binding"/>
    <property type="match status" value="1"/>
</dbReference>
<dbReference type="EMBL" id="CP048685">
    <property type="protein sequence ID" value="QPJ62863.1"/>
    <property type="molecule type" value="Genomic_DNA"/>
</dbReference>
<dbReference type="GO" id="GO:0034236">
    <property type="term" value="F:protein kinase A catalytic subunit binding"/>
    <property type="evidence" value="ECO:0007669"/>
    <property type="project" value="TreeGrafter"/>
</dbReference>
<dbReference type="AlphaFoldDB" id="A0A7T0BXR4"/>
<dbReference type="Gene3D" id="2.60.120.10">
    <property type="entry name" value="Jelly Rolls"/>
    <property type="match status" value="1"/>
</dbReference>
<dbReference type="InterPro" id="IPR018490">
    <property type="entry name" value="cNMP-bd_dom_sf"/>
</dbReference>
<dbReference type="PRINTS" id="PR00103">
    <property type="entry name" value="CAMPKINASE"/>
</dbReference>
<proteinExistence type="predicted"/>
<dbReference type="GO" id="GO:0030552">
    <property type="term" value="F:cAMP binding"/>
    <property type="evidence" value="ECO:0007669"/>
    <property type="project" value="TreeGrafter"/>
</dbReference>
<feature type="domain" description="Cyclic nucleotide-binding" evidence="1">
    <location>
        <begin position="22"/>
        <end position="122"/>
    </location>
</feature>
<protein>
    <submittedName>
        <fullName evidence="2">Cyclic nucleotide-binding domain-containing protein</fullName>
    </submittedName>
</protein>
<dbReference type="PROSITE" id="PS50042">
    <property type="entry name" value="CNMP_BINDING_3"/>
    <property type="match status" value="1"/>
</dbReference>
<dbReference type="InterPro" id="IPR014710">
    <property type="entry name" value="RmlC-like_jellyroll"/>
</dbReference>
<organism evidence="2 3">
    <name type="scientific">Candidatus Nitronauta litoralis</name>
    <dbReference type="NCBI Taxonomy" id="2705533"/>
    <lineage>
        <taxon>Bacteria</taxon>
        <taxon>Pseudomonadati</taxon>
        <taxon>Nitrospinota/Tectimicrobiota group</taxon>
        <taxon>Nitrospinota</taxon>
        <taxon>Nitrospinia</taxon>
        <taxon>Nitrospinales</taxon>
        <taxon>Nitrospinaceae</taxon>
        <taxon>Candidatus Nitronauta</taxon>
    </lineage>
</organism>
<gene>
    <name evidence="2" type="ORF">G3M70_13650</name>
</gene>
<reference evidence="2 3" key="1">
    <citation type="submission" date="2020-02" db="EMBL/GenBank/DDBJ databases">
        <title>Genomic and physiological characterization of two novel Nitrospinaceae genera.</title>
        <authorList>
            <person name="Mueller A.J."/>
            <person name="Jung M.-Y."/>
            <person name="Strachan C.R."/>
            <person name="Herbold C.W."/>
            <person name="Kirkegaard R.H."/>
            <person name="Daims H."/>
        </authorList>
    </citation>
    <scope>NUCLEOTIDE SEQUENCE [LARGE SCALE GENOMIC DNA]</scope>
    <source>
        <strain evidence="2">EB</strain>
    </source>
</reference>
<dbReference type="CDD" id="cd00038">
    <property type="entry name" value="CAP_ED"/>
    <property type="match status" value="1"/>
</dbReference>
<dbReference type="GO" id="GO:0005952">
    <property type="term" value="C:cAMP-dependent protein kinase complex"/>
    <property type="evidence" value="ECO:0007669"/>
    <property type="project" value="InterPro"/>
</dbReference>
<dbReference type="Proteomes" id="UP000594688">
    <property type="component" value="Chromosome"/>
</dbReference>
<dbReference type="InterPro" id="IPR050503">
    <property type="entry name" value="cAMP-dep_PK_reg_su-like"/>
</dbReference>
<dbReference type="KEGG" id="nli:G3M70_13650"/>
<dbReference type="PANTHER" id="PTHR11635:SF152">
    <property type="entry name" value="CAMP-DEPENDENT PROTEIN KINASE TYPE I REGULATORY SUBUNIT-RELATED"/>
    <property type="match status" value="1"/>
</dbReference>
<accession>A0A7T0BXR4</accession>
<evidence type="ECO:0000259" key="1">
    <source>
        <dbReference type="PROSITE" id="PS50042"/>
    </source>
</evidence>
<sequence length="149" mass="16946">MAEKLTSQEVSFLMQALKEVEMFTFLTVAEMDTLIGQMHKVVIPKGKVIFSEGDEGTAMFIVFKGRVQIALKKWFGRKHEITQLKPGEIFGEMSLATFRPRMASAVALEKSECFVLFKSSFQFAIANNPAFIVHLKELIDRRGLENRKI</sequence>
<evidence type="ECO:0000313" key="3">
    <source>
        <dbReference type="Proteomes" id="UP000594688"/>
    </source>
</evidence>
<dbReference type="GO" id="GO:0005829">
    <property type="term" value="C:cytosol"/>
    <property type="evidence" value="ECO:0007669"/>
    <property type="project" value="TreeGrafter"/>
</dbReference>
<dbReference type="InterPro" id="IPR000595">
    <property type="entry name" value="cNMP-bd_dom"/>
</dbReference>
<dbReference type="PANTHER" id="PTHR11635">
    <property type="entry name" value="CAMP-DEPENDENT PROTEIN KINASE REGULATORY CHAIN"/>
    <property type="match status" value="1"/>
</dbReference>
<evidence type="ECO:0000313" key="2">
    <source>
        <dbReference type="EMBL" id="QPJ62863.1"/>
    </source>
</evidence>
<name>A0A7T0BXR4_9BACT</name>